<dbReference type="PROSITE" id="PS00895">
    <property type="entry name" value="3_HYDROXYISOBUT_DH"/>
    <property type="match status" value="1"/>
</dbReference>
<keyword evidence="5 9" id="KW-0560">Oxidoreductase</keyword>
<comment type="pathway">
    <text evidence="1 9">Amino-acid degradation; L-valine degradation.</text>
</comment>
<sequence>MFEACQQQNHRKNAIGLIGLGQMGSGMAKNLALKATGPVYVYDLNDKAIQSLTKEYAHLKVAKDPADMAKQVSTVITMLPESSHVENVYEAMMDYINEENILIDSSTIDSQAAKTLAEKVMREKQALVFDAPVSGGTLGAEAGTLTFMVGAPSIESFTKVKPTLEWMGKNVVYCGSNGTGQIAKACNNMLLGISMMGVSEAMLLGTKKGMDPHLLASIINTSTGRCWSSDTYNPYPGVIPTAPASRDYQGGFSNKLMAKDLKLAMKAAKDCDVSPPLGTMASQMYEKLAKDNEFGTLDFSSIFKFLSTQNK</sequence>
<evidence type="ECO:0000259" key="10">
    <source>
        <dbReference type="Pfam" id="PF03446"/>
    </source>
</evidence>
<name>A0A1X0RXQ9_RHIZD</name>
<dbReference type="GO" id="GO:0008442">
    <property type="term" value="F:3-hydroxyisobutyrate dehydrogenase activity"/>
    <property type="evidence" value="ECO:0007669"/>
    <property type="project" value="UniProtKB-EC"/>
</dbReference>
<dbReference type="GO" id="GO:0051287">
    <property type="term" value="F:NAD binding"/>
    <property type="evidence" value="ECO:0007669"/>
    <property type="project" value="InterPro"/>
</dbReference>
<proteinExistence type="inferred from homology"/>
<dbReference type="Proteomes" id="UP000242381">
    <property type="component" value="Unassembled WGS sequence"/>
</dbReference>
<dbReference type="InterPro" id="IPR029154">
    <property type="entry name" value="HIBADH-like_NADP-bd"/>
</dbReference>
<dbReference type="FunFam" id="1.10.1040.10:FF:000006">
    <property type="entry name" value="3-hydroxyisobutyrate dehydrogenase"/>
    <property type="match status" value="1"/>
</dbReference>
<comment type="catalytic activity">
    <reaction evidence="7 9">
        <text>3-hydroxy-2-methylpropanoate + NAD(+) = 2-methyl-3-oxopropanoate + NADH + H(+)</text>
        <dbReference type="Rhea" id="RHEA:17681"/>
        <dbReference type="ChEBI" id="CHEBI:11805"/>
        <dbReference type="ChEBI" id="CHEBI:15378"/>
        <dbReference type="ChEBI" id="CHEBI:57540"/>
        <dbReference type="ChEBI" id="CHEBI:57700"/>
        <dbReference type="ChEBI" id="CHEBI:57945"/>
        <dbReference type="EC" id="1.1.1.31"/>
    </reaction>
</comment>
<dbReference type="UniPathway" id="UPA00362"/>
<dbReference type="PIRSF" id="PIRSF000103">
    <property type="entry name" value="HIBADH"/>
    <property type="match status" value="1"/>
</dbReference>
<evidence type="ECO:0000259" key="11">
    <source>
        <dbReference type="Pfam" id="PF14833"/>
    </source>
</evidence>
<dbReference type="GO" id="GO:0050661">
    <property type="term" value="F:NADP binding"/>
    <property type="evidence" value="ECO:0007669"/>
    <property type="project" value="InterPro"/>
</dbReference>
<evidence type="ECO:0000256" key="3">
    <source>
        <dbReference type="ARBA" id="ARBA00012991"/>
    </source>
</evidence>
<protein>
    <recommendedName>
        <fullName evidence="3 9">3-hydroxyisobutyrate dehydrogenase</fullName>
        <shortName evidence="9">HIBADH</shortName>
        <ecNumber evidence="3 9">1.1.1.31</ecNumber>
    </recommendedName>
</protein>
<dbReference type="SUPFAM" id="SSF51735">
    <property type="entry name" value="NAD(P)-binding Rossmann-fold domains"/>
    <property type="match status" value="1"/>
</dbReference>
<dbReference type="PANTHER" id="PTHR22981:SF7">
    <property type="entry name" value="3-HYDROXYISOBUTYRATE DEHYDROGENASE, MITOCHONDRIAL"/>
    <property type="match status" value="1"/>
</dbReference>
<reference evidence="12 13" key="1">
    <citation type="journal article" date="2016" name="Proc. Natl. Acad. Sci. U.S.A.">
        <title>Lipid metabolic changes in an early divergent fungus govern the establishment of a mutualistic symbiosis with endobacteria.</title>
        <authorList>
            <person name="Lastovetsky O.A."/>
            <person name="Gaspar M.L."/>
            <person name="Mondo S.J."/>
            <person name="LaButti K.M."/>
            <person name="Sandor L."/>
            <person name="Grigoriev I.V."/>
            <person name="Henry S.A."/>
            <person name="Pawlowska T.E."/>
        </authorList>
    </citation>
    <scope>NUCLEOTIDE SEQUENCE [LARGE SCALE GENOMIC DNA]</scope>
    <source>
        <strain evidence="12 13">ATCC 11559</strain>
    </source>
</reference>
<dbReference type="SUPFAM" id="SSF48179">
    <property type="entry name" value="6-phosphogluconate dehydrogenase C-terminal domain-like"/>
    <property type="match status" value="1"/>
</dbReference>
<keyword evidence="4 9" id="KW-0101">Branched-chain amino acid catabolism</keyword>
<dbReference type="InterPro" id="IPR036291">
    <property type="entry name" value="NAD(P)-bd_dom_sf"/>
</dbReference>
<dbReference type="InterPro" id="IPR011548">
    <property type="entry name" value="HIBADH"/>
</dbReference>
<accession>A0A1X0RXQ9</accession>
<evidence type="ECO:0000256" key="5">
    <source>
        <dbReference type="ARBA" id="ARBA00023002"/>
    </source>
</evidence>
<dbReference type="Pfam" id="PF03446">
    <property type="entry name" value="NAD_binding_2"/>
    <property type="match status" value="1"/>
</dbReference>
<dbReference type="EMBL" id="KV921373">
    <property type="protein sequence ID" value="ORE16832.1"/>
    <property type="molecule type" value="Genomic_DNA"/>
</dbReference>
<keyword evidence="6 9" id="KW-0520">NAD</keyword>
<dbReference type="Gene3D" id="3.40.50.720">
    <property type="entry name" value="NAD(P)-binding Rossmann-like Domain"/>
    <property type="match status" value="1"/>
</dbReference>
<dbReference type="PANTHER" id="PTHR22981">
    <property type="entry name" value="3-HYDROXYISOBUTYRATE DEHYDROGENASE-RELATED"/>
    <property type="match status" value="1"/>
</dbReference>
<feature type="domain" description="6-phosphogluconate dehydrogenase NADP-binding" evidence="10">
    <location>
        <begin position="15"/>
        <end position="175"/>
    </location>
</feature>
<dbReference type="InterPro" id="IPR002204">
    <property type="entry name" value="3-OH-isobutyrate_DH-rel_CS"/>
</dbReference>
<gene>
    <name evidence="12" type="ORF">BCV71DRAFT_11257</name>
</gene>
<dbReference type="GO" id="GO:0006574">
    <property type="term" value="P:L-valine catabolic process"/>
    <property type="evidence" value="ECO:0007669"/>
    <property type="project" value="UniProtKB-UniPathway"/>
</dbReference>
<evidence type="ECO:0000256" key="9">
    <source>
        <dbReference type="RuleBase" id="RU910714"/>
    </source>
</evidence>
<dbReference type="InterPro" id="IPR006115">
    <property type="entry name" value="6PGDH_NADP-bd"/>
</dbReference>
<feature type="active site" evidence="8">
    <location>
        <position position="184"/>
    </location>
</feature>
<dbReference type="InterPro" id="IPR013328">
    <property type="entry name" value="6PGD_dom2"/>
</dbReference>
<evidence type="ECO:0000256" key="7">
    <source>
        <dbReference type="ARBA" id="ARBA00049197"/>
    </source>
</evidence>
<dbReference type="Pfam" id="PF14833">
    <property type="entry name" value="NAD_binding_11"/>
    <property type="match status" value="1"/>
</dbReference>
<evidence type="ECO:0000256" key="6">
    <source>
        <dbReference type="ARBA" id="ARBA00023027"/>
    </source>
</evidence>
<dbReference type="InterPro" id="IPR008927">
    <property type="entry name" value="6-PGluconate_DH-like_C_sf"/>
</dbReference>
<dbReference type="EC" id="1.1.1.31" evidence="3 9"/>
<comment type="similarity">
    <text evidence="2">Belongs to the HIBADH-related family. 3-hydroxyisobutyrate dehydrogenase subfamily.</text>
</comment>
<evidence type="ECO:0000313" key="13">
    <source>
        <dbReference type="Proteomes" id="UP000242381"/>
    </source>
</evidence>
<dbReference type="AlphaFoldDB" id="A0A1X0RXQ9"/>
<evidence type="ECO:0000256" key="2">
    <source>
        <dbReference type="ARBA" id="ARBA00006013"/>
    </source>
</evidence>
<dbReference type="InterPro" id="IPR015815">
    <property type="entry name" value="HIBADH-related"/>
</dbReference>
<dbReference type="NCBIfam" id="TIGR01692">
    <property type="entry name" value="HIBADH"/>
    <property type="match status" value="1"/>
</dbReference>
<evidence type="ECO:0000313" key="12">
    <source>
        <dbReference type="EMBL" id="ORE16832.1"/>
    </source>
</evidence>
<evidence type="ECO:0000256" key="8">
    <source>
        <dbReference type="PIRSR" id="PIRSR000103-1"/>
    </source>
</evidence>
<organism evidence="12 13">
    <name type="scientific">Rhizopus microsporus</name>
    <dbReference type="NCBI Taxonomy" id="58291"/>
    <lineage>
        <taxon>Eukaryota</taxon>
        <taxon>Fungi</taxon>
        <taxon>Fungi incertae sedis</taxon>
        <taxon>Mucoromycota</taxon>
        <taxon>Mucoromycotina</taxon>
        <taxon>Mucoromycetes</taxon>
        <taxon>Mucorales</taxon>
        <taxon>Mucorineae</taxon>
        <taxon>Rhizopodaceae</taxon>
        <taxon>Rhizopus</taxon>
    </lineage>
</organism>
<dbReference type="VEuPathDB" id="FungiDB:BCV72DRAFT_93030"/>
<evidence type="ECO:0000256" key="4">
    <source>
        <dbReference type="ARBA" id="ARBA00022456"/>
    </source>
</evidence>
<evidence type="ECO:0000256" key="1">
    <source>
        <dbReference type="ARBA" id="ARBA00005109"/>
    </source>
</evidence>
<dbReference type="Gene3D" id="1.10.1040.10">
    <property type="entry name" value="N-(1-d-carboxylethyl)-l-norvaline Dehydrogenase, domain 2"/>
    <property type="match status" value="1"/>
</dbReference>
<feature type="domain" description="3-hydroxyisobutyrate dehydrogenase-like NAD-binding" evidence="11">
    <location>
        <begin position="178"/>
        <end position="305"/>
    </location>
</feature>
<dbReference type="GO" id="GO:0005739">
    <property type="term" value="C:mitochondrion"/>
    <property type="evidence" value="ECO:0007669"/>
    <property type="project" value="TreeGrafter"/>
</dbReference>
<dbReference type="OMA" id="NSTGRCW"/>